<comment type="caution">
    <text evidence="10">The sequence shown here is derived from an EMBL/GenBank/DDBJ whole genome shotgun (WGS) entry which is preliminary data.</text>
</comment>
<feature type="transmembrane region" description="Helical" evidence="8">
    <location>
        <begin position="103"/>
        <end position="124"/>
    </location>
</feature>
<evidence type="ECO:0000256" key="5">
    <source>
        <dbReference type="ARBA" id="ARBA00022989"/>
    </source>
</evidence>
<dbReference type="GO" id="GO:0003333">
    <property type="term" value="P:amino acid transmembrane transport"/>
    <property type="evidence" value="ECO:0000318"/>
    <property type="project" value="GO_Central"/>
</dbReference>
<keyword evidence="5 8" id="KW-1133">Transmembrane helix</keyword>
<dbReference type="GO" id="GO:0016020">
    <property type="term" value="C:membrane"/>
    <property type="evidence" value="ECO:0000318"/>
    <property type="project" value="GO_Central"/>
</dbReference>
<feature type="domain" description="Amino acid transporter transmembrane" evidence="9">
    <location>
        <begin position="66"/>
        <end position="224"/>
    </location>
</feature>
<evidence type="ECO:0000256" key="7">
    <source>
        <dbReference type="SAM" id="MobiDB-lite"/>
    </source>
</evidence>
<dbReference type="AlphaFoldDB" id="A0A2G2ZSR8"/>
<dbReference type="Gramene" id="PHT85026">
    <property type="protein sequence ID" value="PHT85026"/>
    <property type="gene ID" value="T459_13469"/>
</dbReference>
<keyword evidence="6 8" id="KW-0472">Membrane</keyword>
<reference evidence="10 11" key="1">
    <citation type="journal article" date="2014" name="Nat. Genet.">
        <title>Genome sequence of the hot pepper provides insights into the evolution of pungency in Capsicum species.</title>
        <authorList>
            <person name="Kim S."/>
            <person name="Park M."/>
            <person name="Yeom S.I."/>
            <person name="Kim Y.M."/>
            <person name="Lee J.M."/>
            <person name="Lee H.A."/>
            <person name="Seo E."/>
            <person name="Choi J."/>
            <person name="Cheong K."/>
            <person name="Kim K.T."/>
            <person name="Jung K."/>
            <person name="Lee G.W."/>
            <person name="Oh S.K."/>
            <person name="Bae C."/>
            <person name="Kim S.B."/>
            <person name="Lee H.Y."/>
            <person name="Kim S.Y."/>
            <person name="Kim M.S."/>
            <person name="Kang B.C."/>
            <person name="Jo Y.D."/>
            <person name="Yang H.B."/>
            <person name="Jeong H.J."/>
            <person name="Kang W.H."/>
            <person name="Kwon J.K."/>
            <person name="Shin C."/>
            <person name="Lim J.Y."/>
            <person name="Park J.H."/>
            <person name="Huh J.H."/>
            <person name="Kim J.S."/>
            <person name="Kim B.D."/>
            <person name="Cohen O."/>
            <person name="Paran I."/>
            <person name="Suh M.C."/>
            <person name="Lee S.B."/>
            <person name="Kim Y.K."/>
            <person name="Shin Y."/>
            <person name="Noh S.J."/>
            <person name="Park J."/>
            <person name="Seo Y.S."/>
            <person name="Kwon S.Y."/>
            <person name="Kim H.A."/>
            <person name="Park J.M."/>
            <person name="Kim H.J."/>
            <person name="Choi S.B."/>
            <person name="Bosland P.W."/>
            <person name="Reeves G."/>
            <person name="Jo S.H."/>
            <person name="Lee B.W."/>
            <person name="Cho H.T."/>
            <person name="Choi H.S."/>
            <person name="Lee M.S."/>
            <person name="Yu Y."/>
            <person name="Do Choi Y."/>
            <person name="Park B.S."/>
            <person name="van Deynze A."/>
            <person name="Ashrafi H."/>
            <person name="Hill T."/>
            <person name="Kim W.T."/>
            <person name="Pai H.S."/>
            <person name="Ahn H.K."/>
            <person name="Yeam I."/>
            <person name="Giovannoni J.J."/>
            <person name="Rose J.K."/>
            <person name="Sorensen I."/>
            <person name="Lee S.J."/>
            <person name="Kim R.W."/>
            <person name="Choi I.Y."/>
            <person name="Choi B.S."/>
            <person name="Lim J.S."/>
            <person name="Lee Y.H."/>
            <person name="Choi D."/>
        </authorList>
    </citation>
    <scope>NUCLEOTIDE SEQUENCE [LARGE SCALE GENOMIC DNA]</scope>
    <source>
        <strain evidence="11">cv. CM334</strain>
    </source>
</reference>
<dbReference type="OMA" id="CSHNSIA"/>
<evidence type="ECO:0000256" key="6">
    <source>
        <dbReference type="ARBA" id="ARBA00023136"/>
    </source>
</evidence>
<evidence type="ECO:0000256" key="1">
    <source>
        <dbReference type="ARBA" id="ARBA00004370"/>
    </source>
</evidence>
<reference evidence="10 11" key="2">
    <citation type="journal article" date="2017" name="Genome Biol.">
        <title>New reference genome sequences of hot pepper reveal the massive evolution of plant disease-resistance genes by retroduplication.</title>
        <authorList>
            <person name="Kim S."/>
            <person name="Park J."/>
            <person name="Yeom S.I."/>
            <person name="Kim Y.M."/>
            <person name="Seo E."/>
            <person name="Kim K.T."/>
            <person name="Kim M.S."/>
            <person name="Lee J.M."/>
            <person name="Cheong K."/>
            <person name="Shin H.S."/>
            <person name="Kim S.B."/>
            <person name="Han K."/>
            <person name="Lee J."/>
            <person name="Park M."/>
            <person name="Lee H.A."/>
            <person name="Lee H.Y."/>
            <person name="Lee Y."/>
            <person name="Oh S."/>
            <person name="Lee J.H."/>
            <person name="Choi E."/>
            <person name="Choi E."/>
            <person name="Lee S.E."/>
            <person name="Jeon J."/>
            <person name="Kim H."/>
            <person name="Choi G."/>
            <person name="Song H."/>
            <person name="Lee J."/>
            <person name="Lee S.C."/>
            <person name="Kwon J.K."/>
            <person name="Lee H.Y."/>
            <person name="Koo N."/>
            <person name="Hong Y."/>
            <person name="Kim R.W."/>
            <person name="Kang W.H."/>
            <person name="Huh J.H."/>
            <person name="Kang B.C."/>
            <person name="Yang T.J."/>
            <person name="Lee Y.H."/>
            <person name="Bennetzen J.L."/>
            <person name="Choi D."/>
        </authorList>
    </citation>
    <scope>NUCLEOTIDE SEQUENCE [LARGE SCALE GENOMIC DNA]</scope>
    <source>
        <strain evidence="11">cv. CM334</strain>
    </source>
</reference>
<sequence>MAPHNVLDSNNNIPKTPKSPFSSKILMSPLPSPMKKALTYMEEIGNLTKLNDPQDDWLPITESRSGNAYYAAFHTLSSGIGVQVLLLPLAFVTLGCMVSDCRIWGIISLSLVFIWQLYTLWLLIQLHESAPGLRYSPYLHLSMAAFGEKLGKILALLPTMYLSGGTCVTLIIIGGSSTMKILFQTVGASNSHIIIPLSTIEWYLVFTLSAIVLAQLPNLNSISGSFSHRFALRCDLLYYNMGNFHCKRKATRCYI</sequence>
<dbReference type="EMBL" id="AYRZ02000004">
    <property type="protein sequence ID" value="PHT85026.1"/>
    <property type="molecule type" value="Genomic_DNA"/>
</dbReference>
<evidence type="ECO:0000313" key="11">
    <source>
        <dbReference type="Proteomes" id="UP000222542"/>
    </source>
</evidence>
<dbReference type="GO" id="GO:0015171">
    <property type="term" value="F:amino acid transmembrane transporter activity"/>
    <property type="evidence" value="ECO:0000318"/>
    <property type="project" value="GO_Central"/>
</dbReference>
<evidence type="ECO:0000256" key="8">
    <source>
        <dbReference type="SAM" id="Phobius"/>
    </source>
</evidence>
<dbReference type="Proteomes" id="UP000222542">
    <property type="component" value="Unassembled WGS sequence"/>
</dbReference>
<evidence type="ECO:0000259" key="9">
    <source>
        <dbReference type="Pfam" id="PF01490"/>
    </source>
</evidence>
<keyword evidence="2" id="KW-0813">Transport</keyword>
<feature type="transmembrane region" description="Helical" evidence="8">
    <location>
        <begin position="153"/>
        <end position="173"/>
    </location>
</feature>
<evidence type="ECO:0000256" key="2">
    <source>
        <dbReference type="ARBA" id="ARBA00022448"/>
    </source>
</evidence>
<organism evidence="10 11">
    <name type="scientific">Capsicum annuum</name>
    <name type="common">Capsicum pepper</name>
    <dbReference type="NCBI Taxonomy" id="4072"/>
    <lineage>
        <taxon>Eukaryota</taxon>
        <taxon>Viridiplantae</taxon>
        <taxon>Streptophyta</taxon>
        <taxon>Embryophyta</taxon>
        <taxon>Tracheophyta</taxon>
        <taxon>Spermatophyta</taxon>
        <taxon>Magnoliopsida</taxon>
        <taxon>eudicotyledons</taxon>
        <taxon>Gunneridae</taxon>
        <taxon>Pentapetalae</taxon>
        <taxon>asterids</taxon>
        <taxon>lamiids</taxon>
        <taxon>Solanales</taxon>
        <taxon>Solanaceae</taxon>
        <taxon>Solanoideae</taxon>
        <taxon>Capsiceae</taxon>
        <taxon>Capsicum</taxon>
    </lineage>
</organism>
<dbReference type="InterPro" id="IPR013057">
    <property type="entry name" value="AA_transpt_TM"/>
</dbReference>
<keyword evidence="3 8" id="KW-0812">Transmembrane</keyword>
<accession>A0A2G2ZSR8</accession>
<feature type="transmembrane region" description="Helical" evidence="8">
    <location>
        <begin position="68"/>
        <end position="91"/>
    </location>
</feature>
<gene>
    <name evidence="10" type="ORF">T459_13469</name>
</gene>
<evidence type="ECO:0000256" key="3">
    <source>
        <dbReference type="ARBA" id="ARBA00022692"/>
    </source>
</evidence>
<keyword evidence="4" id="KW-0029">Amino-acid transport</keyword>
<dbReference type="STRING" id="4072.A0A2G2ZSR8"/>
<dbReference type="PANTHER" id="PTHR48017">
    <property type="entry name" value="OS05G0424000 PROTEIN-RELATED"/>
    <property type="match status" value="1"/>
</dbReference>
<comment type="subcellular location">
    <subcellularLocation>
        <location evidence="1">Membrane</location>
    </subcellularLocation>
</comment>
<keyword evidence="11" id="KW-1185">Reference proteome</keyword>
<evidence type="ECO:0000313" key="10">
    <source>
        <dbReference type="EMBL" id="PHT85026.1"/>
    </source>
</evidence>
<feature type="region of interest" description="Disordered" evidence="7">
    <location>
        <begin position="1"/>
        <end position="25"/>
    </location>
</feature>
<protein>
    <submittedName>
        <fullName evidence="10">Lysine histidine transporter-like 8</fullName>
    </submittedName>
</protein>
<feature type="compositionally biased region" description="Polar residues" evidence="7">
    <location>
        <begin position="7"/>
        <end position="22"/>
    </location>
</feature>
<proteinExistence type="predicted"/>
<evidence type="ECO:0000256" key="4">
    <source>
        <dbReference type="ARBA" id="ARBA00022970"/>
    </source>
</evidence>
<dbReference type="Pfam" id="PF01490">
    <property type="entry name" value="Aa_trans"/>
    <property type="match status" value="1"/>
</dbReference>
<name>A0A2G2ZSR8_CAPAN</name>